<dbReference type="PANTHER" id="PTHR30483">
    <property type="entry name" value="LEUCINE-SPECIFIC-BINDING PROTEIN"/>
    <property type="match status" value="1"/>
</dbReference>
<dbReference type="InterPro" id="IPR028081">
    <property type="entry name" value="Leu-bd"/>
</dbReference>
<dbReference type="PANTHER" id="PTHR30483:SF6">
    <property type="entry name" value="PERIPLASMIC BINDING PROTEIN OF ABC TRANSPORTER FOR NATURAL AMINO ACIDS"/>
    <property type="match status" value="1"/>
</dbReference>
<evidence type="ECO:0000313" key="5">
    <source>
        <dbReference type="EMBL" id="RJF69022.1"/>
    </source>
</evidence>
<dbReference type="RefSeq" id="WP_119766885.1">
    <property type="nucleotide sequence ID" value="NZ_QYUJ01000030.1"/>
</dbReference>
<dbReference type="CDD" id="cd06359">
    <property type="entry name" value="PBP1_Nba-like"/>
    <property type="match status" value="1"/>
</dbReference>
<name>A0A418UZY6_9DEIO</name>
<accession>A0A418UZY6</accession>
<evidence type="ECO:0000256" key="1">
    <source>
        <dbReference type="ARBA" id="ARBA00010062"/>
    </source>
</evidence>
<dbReference type="InterPro" id="IPR051010">
    <property type="entry name" value="BCAA_transport"/>
</dbReference>
<organism evidence="5 6">
    <name type="scientific">Deinococcus cavernae</name>
    <dbReference type="NCBI Taxonomy" id="2320857"/>
    <lineage>
        <taxon>Bacteria</taxon>
        <taxon>Thermotogati</taxon>
        <taxon>Deinococcota</taxon>
        <taxon>Deinococci</taxon>
        <taxon>Deinococcales</taxon>
        <taxon>Deinococcaceae</taxon>
        <taxon>Deinococcus</taxon>
    </lineage>
</organism>
<dbReference type="AlphaFoldDB" id="A0A418UZY6"/>
<keyword evidence="2 3" id="KW-0732">Signal</keyword>
<dbReference type="OrthoDB" id="9783240at2"/>
<comment type="similarity">
    <text evidence="1">Belongs to the leucine-binding protein family.</text>
</comment>
<protein>
    <submittedName>
        <fullName evidence="5">ABC transporter substrate-binding protein</fullName>
    </submittedName>
</protein>
<gene>
    <name evidence="5" type="ORF">D3875_22110</name>
</gene>
<evidence type="ECO:0000259" key="4">
    <source>
        <dbReference type="Pfam" id="PF13458"/>
    </source>
</evidence>
<evidence type="ECO:0000256" key="2">
    <source>
        <dbReference type="ARBA" id="ARBA00022729"/>
    </source>
</evidence>
<keyword evidence="6" id="KW-1185">Reference proteome</keyword>
<reference evidence="5 6" key="1">
    <citation type="submission" date="2018-09" db="EMBL/GenBank/DDBJ databases">
        <authorList>
            <person name="Zhu H."/>
        </authorList>
    </citation>
    <scope>NUCLEOTIDE SEQUENCE [LARGE SCALE GENOMIC DNA]</scope>
    <source>
        <strain evidence="5 6">K2S05-167</strain>
    </source>
</reference>
<proteinExistence type="inferred from homology"/>
<evidence type="ECO:0000256" key="3">
    <source>
        <dbReference type="SAM" id="SignalP"/>
    </source>
</evidence>
<sequence length="387" mass="42298">MHKILKLTALTALLSTSALAQGSVKIGFVSTLSGPGSGLGVDARDGFNLAVRHLGNKFGGLNVDVSFSDDKQDADTARQAVEKAIKRDKVDFLTGIIFSNLMLAVGDTIFDSKTPYVSLNAGPSQYAGKDCNPYFYNVAWQNDNLHEAMGKYVQSRKFDGVYLLAPNYPAGKDALTGFKRFYKGKVAAEMYTKVNQLDFAAEIAQIRAARPKAVYTFQPGGSGINFIKQYAEAGLLKEIPLFLPGFSADADVIKAVGPSMVGIFNTSQWTLELANDTNKKFVEDFRKTYNRTPSLYAAQGYDAALLMNEAVKDLKGNLGNDAAMRKALENATFTSTHGPFKMGANHYPIQDIYLRQVAKKGNEVVNRQVGKVFTAHVDAYARECKMK</sequence>
<evidence type="ECO:0000313" key="6">
    <source>
        <dbReference type="Proteomes" id="UP000286287"/>
    </source>
</evidence>
<feature type="chain" id="PRO_5019368424" evidence="3">
    <location>
        <begin position="21"/>
        <end position="387"/>
    </location>
</feature>
<comment type="caution">
    <text evidence="5">The sequence shown here is derived from an EMBL/GenBank/DDBJ whole genome shotgun (WGS) entry which is preliminary data.</text>
</comment>
<dbReference type="EMBL" id="QYUJ01000030">
    <property type="protein sequence ID" value="RJF69022.1"/>
    <property type="molecule type" value="Genomic_DNA"/>
</dbReference>
<feature type="domain" description="Leucine-binding protein" evidence="4">
    <location>
        <begin position="23"/>
        <end position="361"/>
    </location>
</feature>
<dbReference type="SUPFAM" id="SSF53822">
    <property type="entry name" value="Periplasmic binding protein-like I"/>
    <property type="match status" value="1"/>
</dbReference>
<dbReference type="Proteomes" id="UP000286287">
    <property type="component" value="Unassembled WGS sequence"/>
</dbReference>
<dbReference type="Pfam" id="PF13458">
    <property type="entry name" value="Peripla_BP_6"/>
    <property type="match status" value="1"/>
</dbReference>
<dbReference type="Gene3D" id="3.40.50.2300">
    <property type="match status" value="2"/>
</dbReference>
<dbReference type="InterPro" id="IPR028082">
    <property type="entry name" value="Peripla_BP_I"/>
</dbReference>
<feature type="signal peptide" evidence="3">
    <location>
        <begin position="1"/>
        <end position="20"/>
    </location>
</feature>